<evidence type="ECO:0000259" key="1">
    <source>
        <dbReference type="Pfam" id="PF02538"/>
    </source>
</evidence>
<dbReference type="Pfam" id="PF02538">
    <property type="entry name" value="Hydantoinase_B"/>
    <property type="match status" value="1"/>
</dbReference>
<reference evidence="3" key="1">
    <citation type="journal article" date="2019" name="Int. J. Syst. Evol. Microbiol.">
        <title>The Global Catalogue of Microorganisms (GCM) 10K type strain sequencing project: providing services to taxonomists for standard genome sequencing and annotation.</title>
        <authorList>
            <consortium name="The Broad Institute Genomics Platform"/>
            <consortium name="The Broad Institute Genome Sequencing Center for Infectious Disease"/>
            <person name="Wu L."/>
            <person name="Ma J."/>
        </authorList>
    </citation>
    <scope>NUCLEOTIDE SEQUENCE [LARGE SCALE GENOMIC DNA]</scope>
    <source>
        <strain evidence="3">KCTC 42224</strain>
    </source>
</reference>
<gene>
    <name evidence="2" type="ORF">ACFOOT_13770</name>
</gene>
<dbReference type="InterPro" id="IPR045079">
    <property type="entry name" value="Oxoprolinase-like"/>
</dbReference>
<feature type="domain" description="Hydantoinase B/oxoprolinase" evidence="1">
    <location>
        <begin position="6"/>
        <end position="524"/>
    </location>
</feature>
<dbReference type="PANTHER" id="PTHR11365:SF23">
    <property type="entry name" value="HYPOTHETICAL 5-OXOPROLINASE (EUROFUNG)-RELATED"/>
    <property type="match status" value="1"/>
</dbReference>
<dbReference type="PANTHER" id="PTHR11365">
    <property type="entry name" value="5-OXOPROLINASE RELATED"/>
    <property type="match status" value="1"/>
</dbReference>
<proteinExistence type="predicted"/>
<dbReference type="InterPro" id="IPR003692">
    <property type="entry name" value="Hydantoinase_B"/>
</dbReference>
<protein>
    <submittedName>
        <fullName evidence="2">Hydantoinase B/oxoprolinase family protein</fullName>
    </submittedName>
</protein>
<evidence type="ECO:0000313" key="3">
    <source>
        <dbReference type="Proteomes" id="UP001595683"/>
    </source>
</evidence>
<name>A0ABV7V680_9SPHN</name>
<sequence>MSRDVDPILLEVFKNGFEAVADEMALILMRTAHSPIVRDAMDFSTALCDAAGQNLAQGLTTPMHLGSFHDAMRHLIGEYGADIADGDVFIGNDPYLASGQHLPDIYVIRPIFHAGTIHGWAATIAHHVDVGGLVPGSNSLSAVEIHQEGLRLPFVKLYRAGRPDPVVTRLIAANVRTPDQVLGDIEAQVAAAHAGARGLVAMIDRHGAQTIAAYGAALHDYAERLARAAIRAIPDGTYRFEDHIDGLGDNPQPVLFRLALTVAGEEVTADWTGTAPQVRGGINAPISFCKSNVYAALRSVMGADVPNCHGYTRPIHVVAPEASVLNCTYPAPCGARGITGYRIVDCVFGALAQAVPDKVAADGAGGSTLPSFSGRIDGRTFVFSECVMGVWGATSEHDGQEGVPHMASNQANVPIETIEADYPIRIERYGLVADSGGPGRNRGGLAVLREYRMLADDIFFGVRSDKVIHPPHGLQGGRAGTPASNLLERSGGLRILPAMPTTPFLLQTGEVYRHVMAGGGGFGSALERAPDRVREDVLDGRVSRSHARDAYGVVITADGTLDEEATIALRSRMAPLAATPRPAGRETRA</sequence>
<dbReference type="Proteomes" id="UP001595683">
    <property type="component" value="Unassembled WGS sequence"/>
</dbReference>
<evidence type="ECO:0000313" key="2">
    <source>
        <dbReference type="EMBL" id="MFC3672487.1"/>
    </source>
</evidence>
<keyword evidence="3" id="KW-1185">Reference proteome</keyword>
<accession>A0ABV7V680</accession>
<dbReference type="RefSeq" id="WP_191323543.1">
    <property type="nucleotide sequence ID" value="NZ_BMZP01000004.1"/>
</dbReference>
<dbReference type="EMBL" id="JBHRYE010000022">
    <property type="protein sequence ID" value="MFC3672487.1"/>
    <property type="molecule type" value="Genomic_DNA"/>
</dbReference>
<organism evidence="2 3">
    <name type="scientific">Novosphingobium pokkalii</name>
    <dbReference type="NCBI Taxonomy" id="1770194"/>
    <lineage>
        <taxon>Bacteria</taxon>
        <taxon>Pseudomonadati</taxon>
        <taxon>Pseudomonadota</taxon>
        <taxon>Alphaproteobacteria</taxon>
        <taxon>Sphingomonadales</taxon>
        <taxon>Sphingomonadaceae</taxon>
        <taxon>Novosphingobium</taxon>
    </lineage>
</organism>
<comment type="caution">
    <text evidence="2">The sequence shown here is derived from an EMBL/GenBank/DDBJ whole genome shotgun (WGS) entry which is preliminary data.</text>
</comment>